<sequence>MTPIGRREVWLVDLNPFYWVFIFNFFPQLLKNSVGYVSKT</sequence>
<gene>
    <name evidence="1" type="ordered locus">PCC7424_3408</name>
</gene>
<accession>B7KF87</accession>
<dbReference type="Proteomes" id="UP000002384">
    <property type="component" value="Chromosome"/>
</dbReference>
<reference evidence="2" key="1">
    <citation type="journal article" date="2011" name="MBio">
        <title>Novel metabolic attributes of the genus Cyanothece, comprising a group of unicellular nitrogen-fixing Cyanobacteria.</title>
        <authorList>
            <person name="Bandyopadhyay A."/>
            <person name="Elvitigala T."/>
            <person name="Welsh E."/>
            <person name="Stockel J."/>
            <person name="Liberton M."/>
            <person name="Min H."/>
            <person name="Sherman L.A."/>
            <person name="Pakrasi H.B."/>
        </authorList>
    </citation>
    <scope>NUCLEOTIDE SEQUENCE [LARGE SCALE GENOMIC DNA]</scope>
    <source>
        <strain evidence="2">PCC 7424</strain>
    </source>
</reference>
<dbReference type="HOGENOM" id="CLU_3288331_0_0_3"/>
<protein>
    <submittedName>
        <fullName evidence="1">Uncharacterized protein</fullName>
    </submittedName>
</protein>
<dbReference type="EMBL" id="CP001291">
    <property type="protein sequence ID" value="ACK71803.1"/>
    <property type="molecule type" value="Genomic_DNA"/>
</dbReference>
<dbReference type="AlphaFoldDB" id="B7KF87"/>
<dbReference type="KEGG" id="cyc:PCC7424_3408"/>
<organism evidence="1 2">
    <name type="scientific">Gloeothece citriformis (strain PCC 7424)</name>
    <name type="common">Cyanothece sp. (strain PCC 7424)</name>
    <dbReference type="NCBI Taxonomy" id="65393"/>
    <lineage>
        <taxon>Bacteria</taxon>
        <taxon>Bacillati</taxon>
        <taxon>Cyanobacteriota</taxon>
        <taxon>Cyanophyceae</taxon>
        <taxon>Oscillatoriophycideae</taxon>
        <taxon>Chroococcales</taxon>
        <taxon>Aphanothecaceae</taxon>
        <taxon>Gloeothece</taxon>
        <taxon>Gloeothece citriformis</taxon>
    </lineage>
</organism>
<proteinExistence type="predicted"/>
<evidence type="ECO:0000313" key="1">
    <source>
        <dbReference type="EMBL" id="ACK71803.1"/>
    </source>
</evidence>
<dbReference type="STRING" id="65393.PCC7424_3408"/>
<name>B7KF87_GLOC7</name>
<keyword evidence="2" id="KW-1185">Reference proteome</keyword>
<evidence type="ECO:0000313" key="2">
    <source>
        <dbReference type="Proteomes" id="UP000002384"/>
    </source>
</evidence>